<gene>
    <name evidence="8" type="ORF">MNBD_GAMMA17-682</name>
</gene>
<dbReference type="SMART" id="SM00316">
    <property type="entry name" value="S1"/>
    <property type="match status" value="1"/>
</dbReference>
<dbReference type="Pfam" id="PF13184">
    <property type="entry name" value="KH_NusA_1st"/>
    <property type="match status" value="1"/>
</dbReference>
<accession>A0A3B0ZWR4</accession>
<dbReference type="Gene3D" id="3.30.300.20">
    <property type="match status" value="2"/>
</dbReference>
<dbReference type="FunFam" id="3.30.300.20:FF:000002">
    <property type="entry name" value="Transcription termination/antitermination protein NusA"/>
    <property type="match status" value="1"/>
</dbReference>
<evidence type="ECO:0000256" key="6">
    <source>
        <dbReference type="ARBA" id="ARBA00023163"/>
    </source>
</evidence>
<dbReference type="InterPro" id="IPR025249">
    <property type="entry name" value="TF_NusA_KH_1st"/>
</dbReference>
<dbReference type="FunFam" id="2.40.50.140:FF:000058">
    <property type="entry name" value="Transcription termination/antitermination protein NusA"/>
    <property type="match status" value="1"/>
</dbReference>
<dbReference type="InterPro" id="IPR030842">
    <property type="entry name" value="TF_NusA_bacterial"/>
</dbReference>
<evidence type="ECO:0000256" key="2">
    <source>
        <dbReference type="ARBA" id="ARBA00022490"/>
    </source>
</evidence>
<dbReference type="FunFam" id="3.30.300.20:FF:000005">
    <property type="entry name" value="Transcription termination/antitermination protein NusA"/>
    <property type="match status" value="1"/>
</dbReference>
<dbReference type="InterPro" id="IPR015946">
    <property type="entry name" value="KH_dom-like_a/b"/>
</dbReference>
<dbReference type="Gene3D" id="1.10.150.20">
    <property type="entry name" value="5' to 3' exonuclease, C-terminal subdomain"/>
    <property type="match status" value="2"/>
</dbReference>
<evidence type="ECO:0000256" key="3">
    <source>
        <dbReference type="ARBA" id="ARBA00022814"/>
    </source>
</evidence>
<keyword evidence="4" id="KW-0694">RNA-binding</keyword>
<dbReference type="Pfam" id="PF00575">
    <property type="entry name" value="S1"/>
    <property type="match status" value="1"/>
</dbReference>
<dbReference type="Pfam" id="PF08529">
    <property type="entry name" value="NusA_N"/>
    <property type="match status" value="1"/>
</dbReference>
<organism evidence="8">
    <name type="scientific">hydrothermal vent metagenome</name>
    <dbReference type="NCBI Taxonomy" id="652676"/>
    <lineage>
        <taxon>unclassified sequences</taxon>
        <taxon>metagenomes</taxon>
        <taxon>ecological metagenomes</taxon>
    </lineage>
</organism>
<dbReference type="InterPro" id="IPR010995">
    <property type="entry name" value="DNA_repair_Rad51/TF_NusA_a-hlx"/>
</dbReference>
<keyword evidence="1" id="KW-0806">Transcription termination</keyword>
<reference evidence="8" key="1">
    <citation type="submission" date="2018-06" db="EMBL/GenBank/DDBJ databases">
        <authorList>
            <person name="Zhirakovskaya E."/>
        </authorList>
    </citation>
    <scope>NUCLEOTIDE SEQUENCE</scope>
</reference>
<dbReference type="AlphaFoldDB" id="A0A3B0ZWR4"/>
<dbReference type="CDD" id="cd02134">
    <property type="entry name" value="KH-II_NusA_rpt1"/>
    <property type="match status" value="1"/>
</dbReference>
<dbReference type="InterPro" id="IPR010214">
    <property type="entry name" value="Tscrpt_termin_fac_NusA_C_rpt"/>
</dbReference>
<dbReference type="InterPro" id="IPR058582">
    <property type="entry name" value="KH_NusA_2nd"/>
</dbReference>
<evidence type="ECO:0000259" key="7">
    <source>
        <dbReference type="PROSITE" id="PS50126"/>
    </source>
</evidence>
<dbReference type="HAMAP" id="MF_00945_B">
    <property type="entry name" value="NusA_B"/>
    <property type="match status" value="1"/>
</dbReference>
<dbReference type="InterPro" id="IPR009019">
    <property type="entry name" value="KH_sf_prok-type"/>
</dbReference>
<sequence>MSKEILLVVDAVSNERGIAKEVIIEAIEAALVTATKKRYNDDVAIRVSIDRETGDYATFRYWNIYADDSDEIAEEVTQLTLSEAQERDPDAVVGGRIEEPVESVTFGRIAAQAAKQVIMQKVREAERAQVVEQYKSRIGELVTGVVKRVERGNAILDLGGNAEALVSREDMIPREAVRTGDRVRGYLQDVRSEQRGAQLFISRTAPELLVELFKIEVPEVGEGLIDILSAARDPGSRAKIAVNANDERIDPVGACVGMRGSRVQSVSNELGGERIDIILWDENPAQFVINAMSPAEVESIVVDEDAHSMDLAVAEEHLSQAIGRGGQNVRLASQLTGWELNIMTEAQAEEKSEAEGEALKNIFMEHLDVDEEIALIFVQEGFSSIEEVAYVPTKELLAIEEFDEEIVTELRDRARDVLLTREIATEEKIGDAKPAADLLAMEGMDETLALLLASSGIITQEDLAEQAVDELLDIEGMDEARASALIMAARAPWFENDQVNQG</sequence>
<dbReference type="SUPFAM" id="SSF50249">
    <property type="entry name" value="Nucleic acid-binding proteins"/>
    <property type="match status" value="1"/>
</dbReference>
<dbReference type="Pfam" id="PF14520">
    <property type="entry name" value="HHH_5"/>
    <property type="match status" value="1"/>
</dbReference>
<keyword evidence="6" id="KW-0804">Transcription</keyword>
<dbReference type="GO" id="GO:0005829">
    <property type="term" value="C:cytosol"/>
    <property type="evidence" value="ECO:0007669"/>
    <property type="project" value="TreeGrafter"/>
</dbReference>
<evidence type="ECO:0000256" key="5">
    <source>
        <dbReference type="ARBA" id="ARBA00023015"/>
    </source>
</evidence>
<dbReference type="SMART" id="SM00322">
    <property type="entry name" value="KH"/>
    <property type="match status" value="2"/>
</dbReference>
<evidence type="ECO:0000256" key="4">
    <source>
        <dbReference type="ARBA" id="ARBA00022884"/>
    </source>
</evidence>
<name>A0A3B0ZWR4_9ZZZZ</name>
<dbReference type="GO" id="GO:0003723">
    <property type="term" value="F:RNA binding"/>
    <property type="evidence" value="ECO:0007669"/>
    <property type="project" value="UniProtKB-KW"/>
</dbReference>
<keyword evidence="2" id="KW-0963">Cytoplasm</keyword>
<dbReference type="PROSITE" id="PS50084">
    <property type="entry name" value="KH_TYPE_1"/>
    <property type="match status" value="1"/>
</dbReference>
<dbReference type="InterPro" id="IPR004087">
    <property type="entry name" value="KH_dom"/>
</dbReference>
<keyword evidence="5" id="KW-0805">Transcription regulation</keyword>
<dbReference type="NCBIfam" id="TIGR01954">
    <property type="entry name" value="nusA_Cterm_rpt"/>
    <property type="match status" value="2"/>
</dbReference>
<dbReference type="InterPro" id="IPR010213">
    <property type="entry name" value="TF_NusA"/>
</dbReference>
<dbReference type="CDD" id="cd22529">
    <property type="entry name" value="KH-II_NusA_rpt2"/>
    <property type="match status" value="1"/>
</dbReference>
<keyword evidence="3" id="KW-0889">Transcription antitermination</keyword>
<dbReference type="SUPFAM" id="SSF54814">
    <property type="entry name" value="Prokaryotic type KH domain (KH-domain type II)"/>
    <property type="match status" value="2"/>
</dbReference>
<proteinExistence type="inferred from homology"/>
<dbReference type="InterPro" id="IPR013735">
    <property type="entry name" value="TF_NusA_N"/>
</dbReference>
<evidence type="ECO:0000313" key="8">
    <source>
        <dbReference type="EMBL" id="VAW90379.1"/>
    </source>
</evidence>
<dbReference type="Pfam" id="PF26594">
    <property type="entry name" value="KH_NusA_2nd"/>
    <property type="match status" value="1"/>
</dbReference>
<dbReference type="InterPro" id="IPR012340">
    <property type="entry name" value="NA-bd_OB-fold"/>
</dbReference>
<dbReference type="CDD" id="cd04455">
    <property type="entry name" value="S1_NusA"/>
    <property type="match status" value="1"/>
</dbReference>
<dbReference type="GO" id="GO:0006353">
    <property type="term" value="P:DNA-templated transcription termination"/>
    <property type="evidence" value="ECO:0007669"/>
    <property type="project" value="UniProtKB-KW"/>
</dbReference>
<dbReference type="PANTHER" id="PTHR22648:SF0">
    <property type="entry name" value="TRANSCRIPTION TERMINATION_ANTITERMINATION PROTEIN NUSA"/>
    <property type="match status" value="1"/>
</dbReference>
<protein>
    <submittedName>
        <fullName evidence="8">Transcription termination protein NusA</fullName>
    </submittedName>
</protein>
<feature type="domain" description="S1 motif" evidence="7">
    <location>
        <begin position="139"/>
        <end position="204"/>
    </location>
</feature>
<dbReference type="Gene3D" id="2.40.50.140">
    <property type="entry name" value="Nucleic acid-binding proteins"/>
    <property type="match status" value="1"/>
</dbReference>
<dbReference type="InterPro" id="IPR036555">
    <property type="entry name" value="NusA_N_sf"/>
</dbReference>
<evidence type="ECO:0000256" key="1">
    <source>
        <dbReference type="ARBA" id="ARBA00022472"/>
    </source>
</evidence>
<dbReference type="NCBIfam" id="TIGR01953">
    <property type="entry name" value="NusA"/>
    <property type="match status" value="1"/>
</dbReference>
<dbReference type="SUPFAM" id="SSF69705">
    <property type="entry name" value="Transcription factor NusA, N-terminal domain"/>
    <property type="match status" value="1"/>
</dbReference>
<dbReference type="GO" id="GO:0000166">
    <property type="term" value="F:nucleotide binding"/>
    <property type="evidence" value="ECO:0007669"/>
    <property type="project" value="InterPro"/>
</dbReference>
<dbReference type="Gene3D" id="3.30.1480.10">
    <property type="entry name" value="NusA, N-terminal domain"/>
    <property type="match status" value="1"/>
</dbReference>
<dbReference type="InterPro" id="IPR003029">
    <property type="entry name" value="S1_domain"/>
</dbReference>
<dbReference type="GO" id="GO:0031564">
    <property type="term" value="P:transcription antitermination"/>
    <property type="evidence" value="ECO:0007669"/>
    <property type="project" value="UniProtKB-KW"/>
</dbReference>
<dbReference type="SUPFAM" id="SSF47794">
    <property type="entry name" value="Rad51 N-terminal domain-like"/>
    <property type="match status" value="2"/>
</dbReference>
<dbReference type="EMBL" id="UOFQ01000184">
    <property type="protein sequence ID" value="VAW90379.1"/>
    <property type="molecule type" value="Genomic_DNA"/>
</dbReference>
<dbReference type="PANTHER" id="PTHR22648">
    <property type="entry name" value="TRANSCRIPTION TERMINATION FACTOR NUSA"/>
    <property type="match status" value="1"/>
</dbReference>
<dbReference type="GO" id="GO:0003700">
    <property type="term" value="F:DNA-binding transcription factor activity"/>
    <property type="evidence" value="ECO:0007669"/>
    <property type="project" value="InterPro"/>
</dbReference>
<dbReference type="PROSITE" id="PS50126">
    <property type="entry name" value="S1"/>
    <property type="match status" value="1"/>
</dbReference>